<dbReference type="AlphaFoldDB" id="A0A518DSD8"/>
<protein>
    <submittedName>
        <fullName evidence="1">Uncharacterized protein</fullName>
    </submittedName>
</protein>
<sequence length="77" mass="8988">MNWFQLRWPLLLFGNVAVICVLCFYEATSASPQQPFNNATQQREETIRELREIKTLLREQNTLLRSANEPPATARPR</sequence>
<accession>A0A518DSD8</accession>
<dbReference type="EMBL" id="CP036433">
    <property type="protein sequence ID" value="QDU94760.1"/>
    <property type="molecule type" value="Genomic_DNA"/>
</dbReference>
<name>A0A518DSD8_9BACT</name>
<gene>
    <name evidence="1" type="ORF">Pla8534_25670</name>
</gene>
<keyword evidence="2" id="KW-1185">Reference proteome</keyword>
<dbReference type="RefSeq" id="WP_197443232.1">
    <property type="nucleotide sequence ID" value="NZ_CP036433.1"/>
</dbReference>
<evidence type="ECO:0000313" key="1">
    <source>
        <dbReference type="EMBL" id="QDU94760.1"/>
    </source>
</evidence>
<evidence type="ECO:0000313" key="2">
    <source>
        <dbReference type="Proteomes" id="UP000317648"/>
    </source>
</evidence>
<dbReference type="Proteomes" id="UP000317648">
    <property type="component" value="Chromosome"/>
</dbReference>
<proteinExistence type="predicted"/>
<dbReference type="KEGG" id="lcre:Pla8534_25670"/>
<organism evidence="1 2">
    <name type="scientific">Lignipirellula cremea</name>
    <dbReference type="NCBI Taxonomy" id="2528010"/>
    <lineage>
        <taxon>Bacteria</taxon>
        <taxon>Pseudomonadati</taxon>
        <taxon>Planctomycetota</taxon>
        <taxon>Planctomycetia</taxon>
        <taxon>Pirellulales</taxon>
        <taxon>Pirellulaceae</taxon>
        <taxon>Lignipirellula</taxon>
    </lineage>
</organism>
<reference evidence="1 2" key="1">
    <citation type="submission" date="2019-02" db="EMBL/GenBank/DDBJ databases">
        <title>Deep-cultivation of Planctomycetes and their phenomic and genomic characterization uncovers novel biology.</title>
        <authorList>
            <person name="Wiegand S."/>
            <person name="Jogler M."/>
            <person name="Boedeker C."/>
            <person name="Pinto D."/>
            <person name="Vollmers J."/>
            <person name="Rivas-Marin E."/>
            <person name="Kohn T."/>
            <person name="Peeters S.H."/>
            <person name="Heuer A."/>
            <person name="Rast P."/>
            <person name="Oberbeckmann S."/>
            <person name="Bunk B."/>
            <person name="Jeske O."/>
            <person name="Meyerdierks A."/>
            <person name="Storesund J.E."/>
            <person name="Kallscheuer N."/>
            <person name="Luecker S."/>
            <person name="Lage O.M."/>
            <person name="Pohl T."/>
            <person name="Merkel B.J."/>
            <person name="Hornburger P."/>
            <person name="Mueller R.-W."/>
            <person name="Bruemmer F."/>
            <person name="Labrenz M."/>
            <person name="Spormann A.M."/>
            <person name="Op den Camp H."/>
            <person name="Overmann J."/>
            <person name="Amann R."/>
            <person name="Jetten M.S.M."/>
            <person name="Mascher T."/>
            <person name="Medema M.H."/>
            <person name="Devos D.P."/>
            <person name="Kaster A.-K."/>
            <person name="Ovreas L."/>
            <person name="Rohde M."/>
            <person name="Galperin M.Y."/>
            <person name="Jogler C."/>
        </authorList>
    </citation>
    <scope>NUCLEOTIDE SEQUENCE [LARGE SCALE GENOMIC DNA]</scope>
    <source>
        <strain evidence="1 2">Pla85_3_4</strain>
    </source>
</reference>